<protein>
    <recommendedName>
        <fullName evidence="3">DUF1836 domain-containing protein</fullName>
    </recommendedName>
</protein>
<reference evidence="1" key="2">
    <citation type="submission" date="2022-11" db="EMBL/GenBank/DDBJ databases">
        <title>Draft genome sequence of Sellimonas catena strain 18CBH55.</title>
        <authorList>
            <person name="Atsushi H."/>
            <person name="Moriya O."/>
            <person name="Mitsuo S."/>
        </authorList>
    </citation>
    <scope>NUCLEOTIDE SEQUENCE</scope>
    <source>
        <strain evidence="1">18CBH55</strain>
    </source>
</reference>
<gene>
    <name evidence="1" type="ORF">Selli2_03710</name>
</gene>
<evidence type="ECO:0000313" key="1">
    <source>
        <dbReference type="EMBL" id="GLG88945.1"/>
    </source>
</evidence>
<proteinExistence type="predicted"/>
<dbReference type="Pfam" id="PF08876">
    <property type="entry name" value="DUF1836"/>
    <property type="match status" value="1"/>
</dbReference>
<dbReference type="AlphaFoldDB" id="A0A9W6CBW6"/>
<reference evidence="1" key="1">
    <citation type="submission" date="2022-11" db="EMBL/GenBank/DDBJ databases">
        <title>Draft genome sequence of Sellimonas catena strain 18CBH55.</title>
        <authorList>
            <person name="Hisatomi A."/>
            <person name="Ohkuma M."/>
            <person name="Sakamoto M."/>
        </authorList>
    </citation>
    <scope>NUCLEOTIDE SEQUENCE</scope>
    <source>
        <strain evidence="1">18CBH55</strain>
    </source>
</reference>
<sequence length="198" mass="23444">MTIDTNDLLNSILDSLSRIDYIHPGEIPNIDLYMDQVTTFMETQLSSTKRYEQDKILTKTMINNYAKNHLLPPPVKKKYSKEHLLVLIFIYYFKNLLSIHDIELLLKPLTEKYFQTSEDFDLSAVYKEVCQLEKNRITSVQEDIKNLWEESSRTYQDAPKEDQEYLQLFAFICSLSFDVYIKKTIIEKLIDSFSDEKK</sequence>
<dbReference type="PANTHER" id="PTHR40056">
    <property type="entry name" value="HYPOTHETICAL CYTOSOLIC PROTEIN"/>
    <property type="match status" value="1"/>
</dbReference>
<accession>A0A9W6CBW6</accession>
<dbReference type="InterPro" id="IPR014975">
    <property type="entry name" value="DUF1836"/>
</dbReference>
<dbReference type="Proteomes" id="UP001145094">
    <property type="component" value="Unassembled WGS sequence"/>
</dbReference>
<name>A0A9W6CBW6_9FIRM</name>
<dbReference type="RefSeq" id="WP_281844371.1">
    <property type="nucleotide sequence ID" value="NZ_BSCH01000002.1"/>
</dbReference>
<reference evidence="1" key="3">
    <citation type="journal article" date="2023" name="Int. J. Syst. Evol. Microbiol.">
        <title>Sellimonas catena sp. nov., isolated from human faeces.</title>
        <authorList>
            <person name="Hisatomi A."/>
            <person name="Ohkuma M."/>
            <person name="Sakamoto M."/>
        </authorList>
    </citation>
    <scope>NUCLEOTIDE SEQUENCE</scope>
    <source>
        <strain evidence="1">18CBH55</strain>
    </source>
</reference>
<dbReference type="PANTHER" id="PTHR40056:SF1">
    <property type="entry name" value="DUF1836 DOMAIN-CONTAINING PROTEIN"/>
    <property type="match status" value="1"/>
</dbReference>
<dbReference type="EMBL" id="BSCH01000002">
    <property type="protein sequence ID" value="GLG88945.1"/>
    <property type="molecule type" value="Genomic_DNA"/>
</dbReference>
<evidence type="ECO:0008006" key="3">
    <source>
        <dbReference type="Google" id="ProtNLM"/>
    </source>
</evidence>
<organism evidence="1 2">
    <name type="scientific">Sellimonas catena</name>
    <dbReference type="NCBI Taxonomy" id="2994035"/>
    <lineage>
        <taxon>Bacteria</taxon>
        <taxon>Bacillati</taxon>
        <taxon>Bacillota</taxon>
        <taxon>Clostridia</taxon>
        <taxon>Lachnospirales</taxon>
        <taxon>Lachnospiraceae</taxon>
        <taxon>Sellimonas</taxon>
    </lineage>
</organism>
<comment type="caution">
    <text evidence="1">The sequence shown here is derived from an EMBL/GenBank/DDBJ whole genome shotgun (WGS) entry which is preliminary data.</text>
</comment>
<evidence type="ECO:0000313" key="2">
    <source>
        <dbReference type="Proteomes" id="UP001145094"/>
    </source>
</evidence>